<dbReference type="EMBL" id="FLUV01000106">
    <property type="protein sequence ID" value="SBW17529.1"/>
    <property type="molecule type" value="Genomic_DNA"/>
</dbReference>
<evidence type="ECO:0000313" key="3">
    <source>
        <dbReference type="Proteomes" id="UP000199013"/>
    </source>
</evidence>
<feature type="region of interest" description="Disordered" evidence="1">
    <location>
        <begin position="34"/>
        <end position="120"/>
    </location>
</feature>
<accession>A0A1C3NT73</accession>
<sequence>MKETTIFGADDKELQKTTEESYAFGGSQVQVATVTRGDSQNGSSSTTKTVTGSDGGVTVTNTTTTTTNGKPGAAVDSKPVTIEPGDHNSDSSTAGPVEQAEQETDTSGSDQYVQAWGPGY</sequence>
<reference evidence="3" key="1">
    <citation type="submission" date="2016-02" db="EMBL/GenBank/DDBJ databases">
        <authorList>
            <person name="Wibberg D."/>
        </authorList>
    </citation>
    <scope>NUCLEOTIDE SEQUENCE [LARGE SCALE GENOMIC DNA]</scope>
</reference>
<organism evidence="2 3">
    <name type="scientific">Candidatus Protofrankia californiensis</name>
    <dbReference type="NCBI Taxonomy" id="1839754"/>
    <lineage>
        <taxon>Bacteria</taxon>
        <taxon>Bacillati</taxon>
        <taxon>Actinomycetota</taxon>
        <taxon>Actinomycetes</taxon>
        <taxon>Frankiales</taxon>
        <taxon>Frankiaceae</taxon>
        <taxon>Protofrankia</taxon>
    </lineage>
</organism>
<evidence type="ECO:0000313" key="2">
    <source>
        <dbReference type="EMBL" id="SBW17529.1"/>
    </source>
</evidence>
<evidence type="ECO:0000256" key="1">
    <source>
        <dbReference type="SAM" id="MobiDB-lite"/>
    </source>
</evidence>
<keyword evidence="3" id="KW-1185">Reference proteome</keyword>
<gene>
    <name evidence="2" type="ORF">FDG2_0257</name>
</gene>
<dbReference type="AlphaFoldDB" id="A0A1C3NT73"/>
<dbReference type="Proteomes" id="UP000199013">
    <property type="component" value="Unassembled WGS sequence"/>
</dbReference>
<protein>
    <submittedName>
        <fullName evidence="2">Uncharacterized protein</fullName>
    </submittedName>
</protein>
<name>A0A1C3NT73_9ACTN</name>
<feature type="compositionally biased region" description="Low complexity" evidence="1">
    <location>
        <begin position="41"/>
        <end position="69"/>
    </location>
</feature>
<proteinExistence type="predicted"/>